<gene>
    <name evidence="1" type="ORF">OCTVUL_1B027659</name>
</gene>
<accession>A0AA36ASJ4</accession>
<protein>
    <submittedName>
        <fullName evidence="1">Uncharacterized protein</fullName>
    </submittedName>
</protein>
<proteinExistence type="predicted"/>
<dbReference type="AlphaFoldDB" id="A0AA36ASJ4"/>
<dbReference type="Proteomes" id="UP001162480">
    <property type="component" value="Chromosome 4"/>
</dbReference>
<organism evidence="1 2">
    <name type="scientific">Octopus vulgaris</name>
    <name type="common">Common octopus</name>
    <dbReference type="NCBI Taxonomy" id="6645"/>
    <lineage>
        <taxon>Eukaryota</taxon>
        <taxon>Metazoa</taxon>
        <taxon>Spiralia</taxon>
        <taxon>Lophotrochozoa</taxon>
        <taxon>Mollusca</taxon>
        <taxon>Cephalopoda</taxon>
        <taxon>Coleoidea</taxon>
        <taxon>Octopodiformes</taxon>
        <taxon>Octopoda</taxon>
        <taxon>Incirrata</taxon>
        <taxon>Octopodidae</taxon>
        <taxon>Octopus</taxon>
    </lineage>
</organism>
<evidence type="ECO:0000313" key="1">
    <source>
        <dbReference type="EMBL" id="CAI9721515.1"/>
    </source>
</evidence>
<reference evidence="1" key="1">
    <citation type="submission" date="2023-08" db="EMBL/GenBank/DDBJ databases">
        <authorList>
            <person name="Alioto T."/>
            <person name="Alioto T."/>
            <person name="Gomez Garrido J."/>
        </authorList>
    </citation>
    <scope>NUCLEOTIDE SEQUENCE</scope>
</reference>
<evidence type="ECO:0000313" key="2">
    <source>
        <dbReference type="Proteomes" id="UP001162480"/>
    </source>
</evidence>
<sequence>MSNECWRTREIAKAEKERDVIRERVEIRTDEFREQDEKLKELIKERRLEVWQRKVTSMKGMWRVLCSPTNPRREHPARIITEGDKKYVTHLEKANGFARYYQSASSLKIAKEDRGMKGVTNGFLRKHQDDSEISKEFTKSEVAAAINSLNPSKAAGPDYIHPRLLHHIWSNALKALTDIYN</sequence>
<keyword evidence="2" id="KW-1185">Reference proteome</keyword>
<dbReference type="EMBL" id="OX597817">
    <property type="protein sequence ID" value="CAI9721515.1"/>
    <property type="molecule type" value="Genomic_DNA"/>
</dbReference>
<name>A0AA36ASJ4_OCTVU</name>